<evidence type="ECO:0000259" key="11">
    <source>
        <dbReference type="Pfam" id="PF14845"/>
    </source>
</evidence>
<dbReference type="PANTHER" id="PTHR22600">
    <property type="entry name" value="BETA-HEXOSAMINIDASE"/>
    <property type="match status" value="1"/>
</dbReference>
<keyword evidence="6 12" id="KW-0326">Glycosidase</keyword>
<keyword evidence="8" id="KW-0472">Membrane</keyword>
<dbReference type="GO" id="GO:0006689">
    <property type="term" value="P:ganglioside catabolic process"/>
    <property type="evidence" value="ECO:0007669"/>
    <property type="project" value="TreeGrafter"/>
</dbReference>
<dbReference type="EC" id="3.2.1.52" evidence="3"/>
<dbReference type="InterPro" id="IPR017853">
    <property type="entry name" value="GH"/>
</dbReference>
<proteinExistence type="inferred from homology"/>
<keyword evidence="9" id="KW-0732">Signal</keyword>
<evidence type="ECO:0000259" key="10">
    <source>
        <dbReference type="Pfam" id="PF00728"/>
    </source>
</evidence>
<evidence type="ECO:0000256" key="3">
    <source>
        <dbReference type="ARBA" id="ARBA00012663"/>
    </source>
</evidence>
<dbReference type="OrthoDB" id="428480at2759"/>
<dbReference type="Pfam" id="PF00728">
    <property type="entry name" value="Glyco_hydro_20"/>
    <property type="match status" value="2"/>
</dbReference>
<comment type="similarity">
    <text evidence="2">Belongs to the glycosyl hydrolase 20 family.</text>
</comment>
<evidence type="ECO:0000313" key="13">
    <source>
        <dbReference type="Proteomes" id="UP000683360"/>
    </source>
</evidence>
<evidence type="ECO:0000256" key="5">
    <source>
        <dbReference type="ARBA" id="ARBA00023180"/>
    </source>
</evidence>
<evidence type="ECO:0000256" key="6">
    <source>
        <dbReference type="ARBA" id="ARBA00023295"/>
    </source>
</evidence>
<evidence type="ECO:0000256" key="1">
    <source>
        <dbReference type="ARBA" id="ARBA00001231"/>
    </source>
</evidence>
<dbReference type="SUPFAM" id="SSF51445">
    <property type="entry name" value="(Trans)glycosidases"/>
    <property type="match status" value="2"/>
</dbReference>
<evidence type="ECO:0000256" key="9">
    <source>
        <dbReference type="SAM" id="SignalP"/>
    </source>
</evidence>
<keyword evidence="13" id="KW-1185">Reference proteome</keyword>
<protein>
    <recommendedName>
        <fullName evidence="3">beta-N-acetylhexosaminidase</fullName>
        <ecNumber evidence="3">3.2.1.52</ecNumber>
    </recommendedName>
</protein>
<keyword evidence="8" id="KW-1133">Transmembrane helix</keyword>
<dbReference type="InterPro" id="IPR015883">
    <property type="entry name" value="Glyco_hydro_20_cat"/>
</dbReference>
<comment type="catalytic activity">
    <reaction evidence="1">
        <text>Hydrolysis of terminal non-reducing N-acetyl-D-hexosamine residues in N-acetyl-beta-D-hexosaminides.</text>
        <dbReference type="EC" id="3.2.1.52"/>
    </reaction>
</comment>
<reference evidence="12" key="1">
    <citation type="submission" date="2021-03" db="EMBL/GenBank/DDBJ databases">
        <authorList>
            <person name="Bekaert M."/>
        </authorList>
    </citation>
    <scope>NUCLEOTIDE SEQUENCE</scope>
</reference>
<organism evidence="12 13">
    <name type="scientific">Mytilus edulis</name>
    <name type="common">Blue mussel</name>
    <dbReference type="NCBI Taxonomy" id="6550"/>
    <lineage>
        <taxon>Eukaryota</taxon>
        <taxon>Metazoa</taxon>
        <taxon>Spiralia</taxon>
        <taxon>Lophotrochozoa</taxon>
        <taxon>Mollusca</taxon>
        <taxon>Bivalvia</taxon>
        <taxon>Autobranchia</taxon>
        <taxon>Pteriomorphia</taxon>
        <taxon>Mytilida</taxon>
        <taxon>Mytiloidea</taxon>
        <taxon>Mytilidae</taxon>
        <taxon>Mytilinae</taxon>
        <taxon>Mytilus</taxon>
    </lineage>
</organism>
<feature type="signal peptide" evidence="9">
    <location>
        <begin position="1"/>
        <end position="17"/>
    </location>
</feature>
<keyword evidence="8" id="KW-0812">Transmembrane</keyword>
<gene>
    <name evidence="12" type="ORF">MEDL_25840</name>
</gene>
<evidence type="ECO:0000313" key="12">
    <source>
        <dbReference type="EMBL" id="CAG2211838.1"/>
    </source>
</evidence>
<evidence type="ECO:0000256" key="8">
    <source>
        <dbReference type="SAM" id="Phobius"/>
    </source>
</evidence>
<feature type="domain" description="Beta-hexosaminidase eukaryotic type N-terminal" evidence="11">
    <location>
        <begin position="119"/>
        <end position="252"/>
    </location>
</feature>
<dbReference type="GO" id="GO:0005764">
    <property type="term" value="C:lysosome"/>
    <property type="evidence" value="ECO:0007669"/>
    <property type="project" value="TreeGrafter"/>
</dbReference>
<dbReference type="InterPro" id="IPR025705">
    <property type="entry name" value="Beta_hexosaminidase_sua/sub"/>
</dbReference>
<feature type="transmembrane region" description="Helical" evidence="8">
    <location>
        <begin position="723"/>
        <end position="743"/>
    </location>
</feature>
<name>A0A8S3RZT1_MYTED</name>
<evidence type="ECO:0000256" key="4">
    <source>
        <dbReference type="ARBA" id="ARBA00022801"/>
    </source>
</evidence>
<dbReference type="Pfam" id="PF14845">
    <property type="entry name" value="Glycohydro_20b2"/>
    <property type="match status" value="1"/>
</dbReference>
<comment type="caution">
    <text evidence="12">The sequence shown here is derived from an EMBL/GenBank/DDBJ whole genome shotgun (WGS) entry which is preliminary data.</text>
</comment>
<dbReference type="SUPFAM" id="SSF55545">
    <property type="entry name" value="beta-N-acetylhexosaminidase-like domain"/>
    <property type="match status" value="1"/>
</dbReference>
<dbReference type="AlphaFoldDB" id="A0A8S3RZT1"/>
<evidence type="ECO:0000256" key="2">
    <source>
        <dbReference type="ARBA" id="ARBA00006285"/>
    </source>
</evidence>
<dbReference type="Proteomes" id="UP000683360">
    <property type="component" value="Unassembled WGS sequence"/>
</dbReference>
<sequence length="757" mass="88142">MRYYLLLVCCLASSIHCHYHINDQNVHRGNEKDTKLKLQKVVQITENPRPTQLLKYIQNTKKDTPETYANRLRYQSHERSLVPNISLSLTAGNYYMKFKNVPMNPLMIRRAPIATIGEPWPLPQKYEVNENIVFRITEPLNIKIRNNTCDVLESAVKRFEENVFRFALEEYYTNLVHIEGSGFESLDKKYQHSKYTKAVNLTTFHIYVNSACSKYPKLQSDESYSLLIKNFGIVLMSDEVWGALRGLETLSQVIFSWKDQYFVRDTLIRDFPRFKHRGVLVDSARHFMTKDVIYNVLDGMFQNKMNVLHWHLVDDQSFPYQSKVFPDLSGNRYYLLGLPGKVFPYLKDLSGKVGIYLCWDYQSKVFPDLSGKGAQHPLLTYNHEDIADIVEYARLRGVRVIPEFDTPGHVYSWGFGYPDILTQCYTNSRKVQGYYGPLNPARNSTFAFLKKLFTEVMDVFPEKVLHLGGDEVPLECWVTNPEVSALLNRLNRITTPSYGDVMKPVWEWYTNRFINILKDIRQSRNEAGQYILWEEASKNNLNIAKDAIIQIWLGGGKEILKALDQGYRVLFSSCWYLDHSKYGIHWTDYYLCDPTHHNINLKRREDKILGGEVCLWSEYITSESLMSVMWPRASAAAERLWSSSTVISIQSAGRRLQEHRCRMLRRGLQVGHINGPDYCLLPKHRNDFKSKNIKKRSAEKMEEMNLGYRTSLVFKEINNLEPFLIGLVFSISGALFILLLACLKFKSRVFVICWTFK</sequence>
<feature type="chain" id="PRO_5035742330" description="beta-N-acetylhexosaminidase" evidence="9">
    <location>
        <begin position="18"/>
        <end position="757"/>
    </location>
</feature>
<dbReference type="EMBL" id="CAJPWZ010001277">
    <property type="protein sequence ID" value="CAG2211838.1"/>
    <property type="molecule type" value="Genomic_DNA"/>
</dbReference>
<dbReference type="Gene3D" id="3.20.20.80">
    <property type="entry name" value="Glycosidases"/>
    <property type="match status" value="2"/>
</dbReference>
<feature type="active site" description="Proton donor" evidence="7">
    <location>
        <position position="471"/>
    </location>
</feature>
<keyword evidence="5" id="KW-0325">Glycoprotein</keyword>
<dbReference type="GO" id="GO:0030203">
    <property type="term" value="P:glycosaminoglycan metabolic process"/>
    <property type="evidence" value="ECO:0007669"/>
    <property type="project" value="TreeGrafter"/>
</dbReference>
<dbReference type="PRINTS" id="PR00738">
    <property type="entry name" value="GLHYDRLASE20"/>
</dbReference>
<keyword evidence="4 12" id="KW-0378">Hydrolase</keyword>
<dbReference type="Gene3D" id="3.30.379.10">
    <property type="entry name" value="Chitobiase/beta-hexosaminidase domain 2-like"/>
    <property type="match status" value="1"/>
</dbReference>
<dbReference type="GO" id="GO:0005975">
    <property type="term" value="P:carbohydrate metabolic process"/>
    <property type="evidence" value="ECO:0007669"/>
    <property type="project" value="InterPro"/>
</dbReference>
<dbReference type="PANTHER" id="PTHR22600:SF21">
    <property type="entry name" value="BETA-HEXOSAMINIDASE A"/>
    <property type="match status" value="1"/>
</dbReference>
<dbReference type="GO" id="GO:0004563">
    <property type="term" value="F:beta-N-acetylhexosaminidase activity"/>
    <property type="evidence" value="ECO:0007669"/>
    <property type="project" value="UniProtKB-EC"/>
</dbReference>
<feature type="domain" description="Glycoside hydrolase family 20 catalytic" evidence="10">
    <location>
        <begin position="359"/>
        <end position="643"/>
    </location>
</feature>
<dbReference type="InterPro" id="IPR029018">
    <property type="entry name" value="Hex-like_dom2"/>
</dbReference>
<dbReference type="GO" id="GO:0016020">
    <property type="term" value="C:membrane"/>
    <property type="evidence" value="ECO:0007669"/>
    <property type="project" value="TreeGrafter"/>
</dbReference>
<accession>A0A8S3RZT1</accession>
<dbReference type="InterPro" id="IPR029019">
    <property type="entry name" value="HEX_eukaryotic_N"/>
</dbReference>
<evidence type="ECO:0000256" key="7">
    <source>
        <dbReference type="PIRSR" id="PIRSR625705-1"/>
    </source>
</evidence>
<feature type="domain" description="Glycoside hydrolase family 20 catalytic" evidence="10">
    <location>
        <begin position="274"/>
        <end position="330"/>
    </location>
</feature>